<evidence type="ECO:0000256" key="1">
    <source>
        <dbReference type="ARBA" id="ARBA00022737"/>
    </source>
</evidence>
<dbReference type="AlphaFoldDB" id="A0A2P6N842"/>
<dbReference type="Pfam" id="PF12796">
    <property type="entry name" value="Ank_2"/>
    <property type="match status" value="1"/>
</dbReference>
<evidence type="ECO:0000256" key="3">
    <source>
        <dbReference type="PROSITE-ProRule" id="PRU00023"/>
    </source>
</evidence>
<dbReference type="InterPro" id="IPR036770">
    <property type="entry name" value="Ankyrin_rpt-contain_sf"/>
</dbReference>
<dbReference type="STRING" id="1890364.A0A2P6N842"/>
<keyword evidence="2 3" id="KW-0040">ANK repeat</keyword>
<evidence type="ECO:0000256" key="2">
    <source>
        <dbReference type="ARBA" id="ARBA00023043"/>
    </source>
</evidence>
<dbReference type="PROSITE" id="PS50088">
    <property type="entry name" value="ANK_REPEAT"/>
    <property type="match status" value="1"/>
</dbReference>
<accession>A0A2P6N842</accession>
<dbReference type="Gene3D" id="1.25.40.20">
    <property type="entry name" value="Ankyrin repeat-containing domain"/>
    <property type="match status" value="1"/>
</dbReference>
<keyword evidence="1" id="KW-0677">Repeat</keyword>
<dbReference type="Proteomes" id="UP000241769">
    <property type="component" value="Unassembled WGS sequence"/>
</dbReference>
<keyword evidence="5" id="KW-1185">Reference proteome</keyword>
<dbReference type="GO" id="GO:0085020">
    <property type="term" value="P:protein K6-linked ubiquitination"/>
    <property type="evidence" value="ECO:0007669"/>
    <property type="project" value="TreeGrafter"/>
</dbReference>
<organism evidence="4 5">
    <name type="scientific">Planoprotostelium fungivorum</name>
    <dbReference type="NCBI Taxonomy" id="1890364"/>
    <lineage>
        <taxon>Eukaryota</taxon>
        <taxon>Amoebozoa</taxon>
        <taxon>Evosea</taxon>
        <taxon>Variosea</taxon>
        <taxon>Cavosteliida</taxon>
        <taxon>Cavosteliaceae</taxon>
        <taxon>Planoprotostelium</taxon>
    </lineage>
</organism>
<evidence type="ECO:0000313" key="5">
    <source>
        <dbReference type="Proteomes" id="UP000241769"/>
    </source>
</evidence>
<evidence type="ECO:0000313" key="4">
    <source>
        <dbReference type="EMBL" id="PRP80120.1"/>
    </source>
</evidence>
<dbReference type="PROSITE" id="PS50297">
    <property type="entry name" value="ANK_REP_REGION"/>
    <property type="match status" value="1"/>
</dbReference>
<feature type="repeat" description="ANK" evidence="3">
    <location>
        <begin position="116"/>
        <end position="148"/>
    </location>
</feature>
<dbReference type="PANTHER" id="PTHR24171:SF8">
    <property type="entry name" value="BRCA1-ASSOCIATED RING DOMAIN PROTEIN 1"/>
    <property type="match status" value="1"/>
</dbReference>
<dbReference type="SUPFAM" id="SSF48403">
    <property type="entry name" value="Ankyrin repeat"/>
    <property type="match status" value="1"/>
</dbReference>
<name>A0A2P6N842_9EUKA</name>
<dbReference type="PANTHER" id="PTHR24171">
    <property type="entry name" value="ANKYRIN REPEAT DOMAIN-CONTAINING PROTEIN 39-RELATED"/>
    <property type="match status" value="1"/>
</dbReference>
<dbReference type="OrthoDB" id="19174at2759"/>
<dbReference type="EMBL" id="MDYQ01000160">
    <property type="protein sequence ID" value="PRP80120.1"/>
    <property type="molecule type" value="Genomic_DNA"/>
</dbReference>
<reference evidence="4 5" key="1">
    <citation type="journal article" date="2018" name="Genome Biol. Evol.">
        <title>Multiple Roots of Fruiting Body Formation in Amoebozoa.</title>
        <authorList>
            <person name="Hillmann F."/>
            <person name="Forbes G."/>
            <person name="Novohradska S."/>
            <person name="Ferling I."/>
            <person name="Riege K."/>
            <person name="Groth M."/>
            <person name="Westermann M."/>
            <person name="Marz M."/>
            <person name="Spaller T."/>
            <person name="Winckler T."/>
            <person name="Schaap P."/>
            <person name="Glockner G."/>
        </authorList>
    </citation>
    <scope>NUCLEOTIDE SEQUENCE [LARGE SCALE GENOMIC DNA]</scope>
    <source>
        <strain evidence="4 5">Jena</strain>
    </source>
</reference>
<dbReference type="InParanoid" id="A0A2P6N842"/>
<comment type="caution">
    <text evidence="4">The sequence shown here is derived from an EMBL/GenBank/DDBJ whole genome shotgun (WGS) entry which is preliminary data.</text>
</comment>
<protein>
    <submittedName>
        <fullName evidence="4">Oxysterol-binding protein-related protein</fullName>
    </submittedName>
</protein>
<sequence length="422" mass="47973">MDTDWMATRRETVTDQGEMRWRATLTLLQRFVVQQFSSDGRGDIMSENALELLRSAVQRGYIDEVKKGANSNNILKPNDLGDNLFHIASGSGRLEVLQHLFTIKGSEKAVNSTNNIGDTPLHKAAFRGYSEVIQLLLKNKAEPTKKNKFGQTPRDVSRDDEIRHLFPGGNQDSQLLLNLFIDENIEGPSDSKRLPMANRVQIFMITPLPSYFKTPSSLCPSVFSFRSSDPPRNMSGTASFGRHWAGSSDRRQVAWSSCPDRVRLEEFSGSFHFPAPGFILGPSRWKKTYGLSITIMKREHGTSMKTRRREEAHDERGGHAVDDEMNVRSMDGEDREDGIYRQTPIGGDRTSTMAVFQGGQQKRLRKTELSPTVRTGIREDRVTYRNRRKEYIEEVRQRHMVTVVPERGMERNDKRSSDTSTG</sequence>
<dbReference type="InterPro" id="IPR002110">
    <property type="entry name" value="Ankyrin_rpt"/>
</dbReference>
<dbReference type="GO" id="GO:0004842">
    <property type="term" value="F:ubiquitin-protein transferase activity"/>
    <property type="evidence" value="ECO:0007669"/>
    <property type="project" value="TreeGrafter"/>
</dbReference>
<gene>
    <name evidence="4" type="ORF">PROFUN_12203</name>
</gene>
<dbReference type="SMART" id="SM00248">
    <property type="entry name" value="ANK"/>
    <property type="match status" value="2"/>
</dbReference>
<proteinExistence type="predicted"/>